<dbReference type="InterPro" id="IPR027417">
    <property type="entry name" value="P-loop_NTPase"/>
</dbReference>
<dbReference type="RefSeq" id="WP_153971848.1">
    <property type="nucleotide sequence ID" value="NZ_JACRWE010000005.1"/>
</dbReference>
<protein>
    <submittedName>
        <fullName evidence="6">DNA mismatch repair protein MutS</fullName>
    </submittedName>
</protein>
<dbReference type="SUPFAM" id="SSF48334">
    <property type="entry name" value="DNA repair protein MutS, domain III"/>
    <property type="match status" value="1"/>
</dbReference>
<feature type="transmembrane region" description="Helical" evidence="4">
    <location>
        <begin position="6"/>
        <end position="27"/>
    </location>
</feature>
<evidence type="ECO:0000256" key="2">
    <source>
        <dbReference type="ARBA" id="ARBA00022840"/>
    </source>
</evidence>
<sequence length="562" mass="65029">MKEIIEILIGIGCVFLVGFLISSYSNMVRLKNLKKKIIEGYAQQIDIDEVDIKMNRVSSYYENKCNAKIIDNSNIVDDITWNDLNMDEVFKKINNTQSTVGQEKLYDMLRRSLYDDNLKNRDRIISYFKENESDRFNLQYILGKLGYSKEAYTSNCLFNEDFNGKNKLLKYKILSKLPIINLILVFFNKFFVLPMIGFACLNIYISLNERRKNYSTEGFTYLIKVINIARKIKSLNINVINENLDDISEDLKRVKKIRRKSIGSDPNSLISEINILSEYTNMLFLSELITYEKIKKTIIENKDYLINIYEFVGSIDALIAVASFRDSLDYFTKPVLNESINKGEKHLMFKEMYHPLIKNPVANSGSFDKSALITGSNASGKSTFIKTIAINAILAQSIYTCCAKEYLSSYFKIYTSMALKDSVLSNESYYIVEIKSLKRILDNVDDRIPSLCFVDEILRGTNTVERIASSSEVLKTLSEDNCICFAATHDIELTYLLENRFNNYHFEENITDNDIRFDYKLYKGRAESRNAIKLLSFMGYSDNIVKRAQERAEKFVCTGKWQ</sequence>
<name>A0ABR7JRM1_9FIRM</name>
<keyword evidence="4" id="KW-0812">Transmembrane</keyword>
<reference evidence="6 7" key="1">
    <citation type="submission" date="2020-08" db="EMBL/GenBank/DDBJ databases">
        <authorList>
            <person name="Liu C."/>
            <person name="Sun Q."/>
        </authorList>
    </citation>
    <scope>NUCLEOTIDE SEQUENCE [LARGE SCALE GENOMIC DNA]</scope>
    <source>
        <strain evidence="6 7">NSJ-18</strain>
    </source>
</reference>
<dbReference type="InterPro" id="IPR000432">
    <property type="entry name" value="DNA_mismatch_repair_MutS_C"/>
</dbReference>
<dbReference type="Proteomes" id="UP000609849">
    <property type="component" value="Unassembled WGS sequence"/>
</dbReference>
<evidence type="ECO:0000313" key="6">
    <source>
        <dbReference type="EMBL" id="MBC5997539.1"/>
    </source>
</evidence>
<dbReference type="PANTHER" id="PTHR11361:SF152">
    <property type="entry name" value="DNA MISMATCH REPAIR PROTEIN"/>
    <property type="match status" value="1"/>
</dbReference>
<comment type="caution">
    <text evidence="6">The sequence shown here is derived from an EMBL/GenBank/DDBJ whole genome shotgun (WGS) entry which is preliminary data.</text>
</comment>
<evidence type="ECO:0000256" key="1">
    <source>
        <dbReference type="ARBA" id="ARBA00022741"/>
    </source>
</evidence>
<gene>
    <name evidence="6" type="ORF">H8923_12260</name>
</gene>
<feature type="transmembrane region" description="Helical" evidence="4">
    <location>
        <begin position="179"/>
        <end position="205"/>
    </location>
</feature>
<dbReference type="PANTHER" id="PTHR11361">
    <property type="entry name" value="DNA MISMATCH REPAIR PROTEIN MUTS FAMILY MEMBER"/>
    <property type="match status" value="1"/>
</dbReference>
<evidence type="ECO:0000259" key="5">
    <source>
        <dbReference type="SMART" id="SM00534"/>
    </source>
</evidence>
<keyword evidence="2" id="KW-0067">ATP-binding</keyword>
<evidence type="ECO:0000256" key="3">
    <source>
        <dbReference type="ARBA" id="ARBA00023125"/>
    </source>
</evidence>
<keyword evidence="3" id="KW-0238">DNA-binding</keyword>
<dbReference type="InterPro" id="IPR036187">
    <property type="entry name" value="DNA_mismatch_repair_MutS_sf"/>
</dbReference>
<keyword evidence="7" id="KW-1185">Reference proteome</keyword>
<evidence type="ECO:0000256" key="4">
    <source>
        <dbReference type="SAM" id="Phobius"/>
    </source>
</evidence>
<organism evidence="6 7">
    <name type="scientific">Romboutsia faecis</name>
    <dbReference type="NCBI Taxonomy" id="2764597"/>
    <lineage>
        <taxon>Bacteria</taxon>
        <taxon>Bacillati</taxon>
        <taxon>Bacillota</taxon>
        <taxon>Clostridia</taxon>
        <taxon>Peptostreptococcales</taxon>
        <taxon>Peptostreptococcaceae</taxon>
        <taxon>Romboutsia</taxon>
    </lineage>
</organism>
<dbReference type="SMART" id="SM00534">
    <property type="entry name" value="MUTSac"/>
    <property type="match status" value="1"/>
</dbReference>
<feature type="domain" description="DNA mismatch repair proteins mutS family" evidence="5">
    <location>
        <begin position="368"/>
        <end position="553"/>
    </location>
</feature>
<proteinExistence type="predicted"/>
<keyword evidence="4" id="KW-0472">Membrane</keyword>
<dbReference type="Pfam" id="PF00488">
    <property type="entry name" value="MutS_V"/>
    <property type="match status" value="1"/>
</dbReference>
<dbReference type="SUPFAM" id="SSF52540">
    <property type="entry name" value="P-loop containing nucleoside triphosphate hydrolases"/>
    <property type="match status" value="1"/>
</dbReference>
<dbReference type="InterPro" id="IPR045076">
    <property type="entry name" value="MutS"/>
</dbReference>
<keyword evidence="1" id="KW-0547">Nucleotide-binding</keyword>
<dbReference type="EMBL" id="JACRWE010000005">
    <property type="protein sequence ID" value="MBC5997539.1"/>
    <property type="molecule type" value="Genomic_DNA"/>
</dbReference>
<accession>A0ABR7JRM1</accession>
<evidence type="ECO:0000313" key="7">
    <source>
        <dbReference type="Proteomes" id="UP000609849"/>
    </source>
</evidence>
<keyword evidence="4" id="KW-1133">Transmembrane helix</keyword>
<dbReference type="Gene3D" id="3.40.50.300">
    <property type="entry name" value="P-loop containing nucleotide triphosphate hydrolases"/>
    <property type="match status" value="1"/>
</dbReference>